<feature type="transmembrane region" description="Helical" evidence="1">
    <location>
        <begin position="377"/>
        <end position="397"/>
    </location>
</feature>
<feature type="transmembrane region" description="Helical" evidence="1">
    <location>
        <begin position="82"/>
        <end position="100"/>
    </location>
</feature>
<evidence type="ECO:0000313" key="2">
    <source>
        <dbReference type="EMBL" id="MFD0762329.1"/>
    </source>
</evidence>
<proteinExistence type="predicted"/>
<feature type="transmembrane region" description="Helical" evidence="1">
    <location>
        <begin position="270"/>
        <end position="289"/>
    </location>
</feature>
<dbReference type="RefSeq" id="WP_386782651.1">
    <property type="nucleotide sequence ID" value="NZ_JBHTIC010000008.1"/>
</dbReference>
<feature type="transmembrane region" description="Helical" evidence="1">
    <location>
        <begin position="138"/>
        <end position="161"/>
    </location>
</feature>
<evidence type="ECO:0000256" key="1">
    <source>
        <dbReference type="SAM" id="Phobius"/>
    </source>
</evidence>
<keyword evidence="1" id="KW-1133">Transmembrane helix</keyword>
<keyword evidence="1" id="KW-0472">Membrane</keyword>
<organism evidence="2 3">
    <name type="scientific">Lutibacter aestuarii</name>
    <dbReference type="NCBI Taxonomy" id="861111"/>
    <lineage>
        <taxon>Bacteria</taxon>
        <taxon>Pseudomonadati</taxon>
        <taxon>Bacteroidota</taxon>
        <taxon>Flavobacteriia</taxon>
        <taxon>Flavobacteriales</taxon>
        <taxon>Flavobacteriaceae</taxon>
        <taxon>Lutibacter</taxon>
    </lineage>
</organism>
<feature type="transmembrane region" description="Helical" evidence="1">
    <location>
        <begin position="9"/>
        <end position="30"/>
    </location>
</feature>
<feature type="transmembrane region" description="Helical" evidence="1">
    <location>
        <begin position="345"/>
        <end position="371"/>
    </location>
</feature>
<dbReference type="Proteomes" id="UP001597032">
    <property type="component" value="Unassembled WGS sequence"/>
</dbReference>
<sequence>MILKLNSKFIFLYAFALFIIAAVYGFLIRWNFTFPVGSFPYKNILQSHSHVAFLGWGYLAVIGVILKLFTSVKLQKHQLYKFCFLIIYTTATGMLISFPIGGYKVFSIVLLSVFGIATYVVSFKILKDIKEQSVATKLVKFGIYYYLLSSLATWFIAVVMVTQGKTDLYYNTIYFYLHFLYNGFFVFALFGILFKLIENEGIQISKKTQNAFFVYLNSACIPAYALSILWSDVHVIFYVIGFAASILQLISLLYLLNILKLIFKNNRWNFILRILLKFSVIAYALKIIIQVFSSFPYFVEKSLALKPYFIIGYLHLFTLAFMSALLFFILNQLKIFNFYKFSKVGIYVFLCTVFCTELLFFIQGFLLLLKLNPLPHYNLWVLFFSGLLVMSLVVIFIQQFKRSKLEN</sequence>
<name>A0ABW2ZBK0_9FLAO</name>
<protein>
    <submittedName>
        <fullName evidence="2">Uncharacterized protein</fullName>
    </submittedName>
</protein>
<reference evidence="3" key="1">
    <citation type="journal article" date="2019" name="Int. J. Syst. Evol. Microbiol.">
        <title>The Global Catalogue of Microorganisms (GCM) 10K type strain sequencing project: providing services to taxonomists for standard genome sequencing and annotation.</title>
        <authorList>
            <consortium name="The Broad Institute Genomics Platform"/>
            <consortium name="The Broad Institute Genome Sequencing Center for Infectious Disease"/>
            <person name="Wu L."/>
            <person name="Ma J."/>
        </authorList>
    </citation>
    <scope>NUCLEOTIDE SEQUENCE [LARGE SCALE GENOMIC DNA]</scope>
    <source>
        <strain evidence="3">CCUG 60022</strain>
    </source>
</reference>
<gene>
    <name evidence="2" type="ORF">ACFQZW_09575</name>
</gene>
<feature type="transmembrane region" description="Helical" evidence="1">
    <location>
        <begin position="309"/>
        <end position="333"/>
    </location>
</feature>
<feature type="transmembrane region" description="Helical" evidence="1">
    <location>
        <begin position="50"/>
        <end position="70"/>
    </location>
</feature>
<feature type="transmembrane region" description="Helical" evidence="1">
    <location>
        <begin position="173"/>
        <end position="197"/>
    </location>
</feature>
<evidence type="ECO:0000313" key="3">
    <source>
        <dbReference type="Proteomes" id="UP001597032"/>
    </source>
</evidence>
<feature type="transmembrane region" description="Helical" evidence="1">
    <location>
        <begin position="106"/>
        <end position="126"/>
    </location>
</feature>
<dbReference type="EMBL" id="JBHTIC010000008">
    <property type="protein sequence ID" value="MFD0762329.1"/>
    <property type="molecule type" value="Genomic_DNA"/>
</dbReference>
<feature type="transmembrane region" description="Helical" evidence="1">
    <location>
        <begin position="236"/>
        <end position="258"/>
    </location>
</feature>
<keyword evidence="1" id="KW-0812">Transmembrane</keyword>
<feature type="transmembrane region" description="Helical" evidence="1">
    <location>
        <begin position="209"/>
        <end position="230"/>
    </location>
</feature>
<accession>A0ABW2ZBK0</accession>
<comment type="caution">
    <text evidence="2">The sequence shown here is derived from an EMBL/GenBank/DDBJ whole genome shotgun (WGS) entry which is preliminary data.</text>
</comment>
<keyword evidence="3" id="KW-1185">Reference proteome</keyword>